<dbReference type="Pfam" id="PF23112">
    <property type="entry name" value="PUB62-63_C"/>
    <property type="match status" value="1"/>
</dbReference>
<evidence type="ECO:0000313" key="3">
    <source>
        <dbReference type="EMBL" id="JAE16537.1"/>
    </source>
</evidence>
<proteinExistence type="predicted"/>
<dbReference type="AlphaFoldDB" id="A0A0A9FW84"/>
<sequence length="157" mass="18027">MEDDRRLFHNAALQKRRKDVTELKGTGSSRDNGELGLLDAENSRTVNGVRYPFVVGERVLIMGNKRTPEKFAGKEAVITSRCLNGWYLVKELDSGESIRLQYRSLKKVQMQAGAEMRLTFLQNKQYSSSVLQRKGKGKGWQMKRRKQEQPSKPKRVP</sequence>
<organism evidence="3">
    <name type="scientific">Arundo donax</name>
    <name type="common">Giant reed</name>
    <name type="synonym">Donax arundinaceus</name>
    <dbReference type="NCBI Taxonomy" id="35708"/>
    <lineage>
        <taxon>Eukaryota</taxon>
        <taxon>Viridiplantae</taxon>
        <taxon>Streptophyta</taxon>
        <taxon>Embryophyta</taxon>
        <taxon>Tracheophyta</taxon>
        <taxon>Spermatophyta</taxon>
        <taxon>Magnoliopsida</taxon>
        <taxon>Liliopsida</taxon>
        <taxon>Poales</taxon>
        <taxon>Poaceae</taxon>
        <taxon>PACMAD clade</taxon>
        <taxon>Arundinoideae</taxon>
        <taxon>Arundineae</taxon>
        <taxon>Arundo</taxon>
    </lineage>
</organism>
<evidence type="ECO:0000259" key="2">
    <source>
        <dbReference type="Pfam" id="PF23112"/>
    </source>
</evidence>
<accession>A0A0A9FW84</accession>
<name>A0A0A9FW84_ARUDO</name>
<reference evidence="3" key="1">
    <citation type="submission" date="2014-09" db="EMBL/GenBank/DDBJ databases">
        <authorList>
            <person name="Magalhaes I.L.F."/>
            <person name="Oliveira U."/>
            <person name="Santos F.R."/>
            <person name="Vidigal T.H.D.A."/>
            <person name="Brescovit A.D."/>
            <person name="Santos A.J."/>
        </authorList>
    </citation>
    <scope>NUCLEOTIDE SEQUENCE</scope>
    <source>
        <tissue evidence="3">Shoot tissue taken approximately 20 cm above the soil surface</tissue>
    </source>
</reference>
<dbReference type="PANTHER" id="PTHR33644:SF3">
    <property type="entry name" value="RING_U-BOX SUPERFAMILY PROTEIN"/>
    <property type="match status" value="1"/>
</dbReference>
<reference evidence="3" key="2">
    <citation type="journal article" date="2015" name="Data Brief">
        <title>Shoot transcriptome of the giant reed, Arundo donax.</title>
        <authorList>
            <person name="Barrero R.A."/>
            <person name="Guerrero F.D."/>
            <person name="Moolhuijzen P."/>
            <person name="Goolsby J.A."/>
            <person name="Tidwell J."/>
            <person name="Bellgard S.E."/>
            <person name="Bellgard M.I."/>
        </authorList>
    </citation>
    <scope>NUCLEOTIDE SEQUENCE</scope>
    <source>
        <tissue evidence="3">Shoot tissue taken approximately 20 cm above the soil surface</tissue>
    </source>
</reference>
<dbReference type="PANTHER" id="PTHR33644">
    <property type="entry name" value="U-BOX DOMAIN-CONTAINING PROTEIN 62-RELATED"/>
    <property type="match status" value="1"/>
</dbReference>
<feature type="region of interest" description="Disordered" evidence="1">
    <location>
        <begin position="129"/>
        <end position="157"/>
    </location>
</feature>
<feature type="compositionally biased region" description="Basic residues" evidence="1">
    <location>
        <begin position="133"/>
        <end position="157"/>
    </location>
</feature>
<dbReference type="EMBL" id="GBRH01181359">
    <property type="protein sequence ID" value="JAE16537.1"/>
    <property type="molecule type" value="Transcribed_RNA"/>
</dbReference>
<evidence type="ECO:0000256" key="1">
    <source>
        <dbReference type="SAM" id="MobiDB-lite"/>
    </source>
</evidence>
<protein>
    <recommendedName>
        <fullName evidence="2">PUB 62/63 C-terminal domain-containing protein</fullName>
    </recommendedName>
</protein>
<feature type="domain" description="PUB 62/63 C-terminal" evidence="2">
    <location>
        <begin position="49"/>
        <end position="107"/>
    </location>
</feature>
<dbReference type="InterPro" id="IPR057649">
    <property type="entry name" value="PUB62-63_C"/>
</dbReference>